<reference evidence="1 2" key="1">
    <citation type="submission" date="2019-06" db="EMBL/GenBank/DDBJ databases">
        <title>A chromosome-scale genome assembly of the European perch, Perca fluviatilis.</title>
        <authorList>
            <person name="Roques C."/>
            <person name="Zahm M."/>
            <person name="Cabau C."/>
            <person name="Klopp C."/>
            <person name="Bouchez O."/>
            <person name="Donnadieu C."/>
            <person name="Kuhl H."/>
            <person name="Gislard M."/>
            <person name="Guendouz S."/>
            <person name="Journot L."/>
            <person name="Haffray P."/>
            <person name="Bestin A."/>
            <person name="Morvezen R."/>
            <person name="Feron R."/>
            <person name="Wen M."/>
            <person name="Jouanno E."/>
            <person name="Herpin A."/>
            <person name="Schartl M."/>
            <person name="Postlethwait J."/>
            <person name="Schaerlinger B."/>
            <person name="Chardard D."/>
            <person name="Lecocq T."/>
            <person name="Poncet C."/>
            <person name="Jaffrelo L."/>
            <person name="Lampietro C."/>
            <person name="Guiguen Y."/>
        </authorList>
    </citation>
    <scope>NUCLEOTIDE SEQUENCE [LARGE SCALE GENOMIC DNA]</scope>
    <source>
        <tissue evidence="1">Blood</tissue>
    </source>
</reference>
<sequence>MPDVLRLGHNIGGMRFGRSHKPFSRQQQLFRSGQDRFMFGARPASHLDPIPASRTLLAGSEAAVPGICWDV</sequence>
<gene>
    <name evidence="1" type="ORF">PFLUV_G00085210</name>
</gene>
<dbReference type="Proteomes" id="UP000465112">
    <property type="component" value="Chromosome 7"/>
</dbReference>
<accession>A0A6A5F9E2</accession>
<comment type="caution">
    <text evidence="1">The sequence shown here is derived from an EMBL/GenBank/DDBJ whole genome shotgun (WGS) entry which is preliminary data.</text>
</comment>
<evidence type="ECO:0000313" key="1">
    <source>
        <dbReference type="EMBL" id="KAF1387949.1"/>
    </source>
</evidence>
<organism evidence="1 2">
    <name type="scientific">Perca fluviatilis</name>
    <name type="common">European perch</name>
    <dbReference type="NCBI Taxonomy" id="8168"/>
    <lineage>
        <taxon>Eukaryota</taxon>
        <taxon>Metazoa</taxon>
        <taxon>Chordata</taxon>
        <taxon>Craniata</taxon>
        <taxon>Vertebrata</taxon>
        <taxon>Euteleostomi</taxon>
        <taxon>Actinopterygii</taxon>
        <taxon>Neopterygii</taxon>
        <taxon>Teleostei</taxon>
        <taxon>Neoteleostei</taxon>
        <taxon>Acanthomorphata</taxon>
        <taxon>Eupercaria</taxon>
        <taxon>Perciformes</taxon>
        <taxon>Percoidei</taxon>
        <taxon>Percidae</taxon>
        <taxon>Percinae</taxon>
        <taxon>Perca</taxon>
    </lineage>
</organism>
<evidence type="ECO:0000313" key="2">
    <source>
        <dbReference type="Proteomes" id="UP000465112"/>
    </source>
</evidence>
<proteinExistence type="predicted"/>
<dbReference type="EMBL" id="VHII01000007">
    <property type="protein sequence ID" value="KAF1387949.1"/>
    <property type="molecule type" value="Genomic_DNA"/>
</dbReference>
<dbReference type="AlphaFoldDB" id="A0A6A5F9E2"/>
<keyword evidence="2" id="KW-1185">Reference proteome</keyword>
<name>A0A6A5F9E2_PERFL</name>
<protein>
    <submittedName>
        <fullName evidence="1">Uncharacterized protein</fullName>
    </submittedName>
</protein>